<gene>
    <name evidence="6" type="ORF">MTR65_10380</name>
</gene>
<reference evidence="6" key="1">
    <citation type="submission" date="2022-03" db="EMBL/GenBank/DDBJ databases">
        <title>Identification of a novel bacterium isolated from mangrove sediments.</title>
        <authorList>
            <person name="Pan X."/>
        </authorList>
    </citation>
    <scope>NUCLEOTIDE SEQUENCE</scope>
    <source>
        <strain evidence="6">B2637</strain>
    </source>
</reference>
<evidence type="ECO:0000259" key="5">
    <source>
        <dbReference type="PROSITE" id="PS51078"/>
    </source>
</evidence>
<dbReference type="SMART" id="SM00346">
    <property type="entry name" value="HTH_ICLR"/>
    <property type="match status" value="1"/>
</dbReference>
<dbReference type="Gene3D" id="3.30.450.40">
    <property type="match status" value="1"/>
</dbReference>
<keyword evidence="3" id="KW-0804">Transcription</keyword>
<dbReference type="InterPro" id="IPR029016">
    <property type="entry name" value="GAF-like_dom_sf"/>
</dbReference>
<dbReference type="InterPro" id="IPR005471">
    <property type="entry name" value="Tscrpt_reg_IclR_N"/>
</dbReference>
<dbReference type="InterPro" id="IPR036388">
    <property type="entry name" value="WH-like_DNA-bd_sf"/>
</dbReference>
<dbReference type="Pfam" id="PF01614">
    <property type="entry name" value="IclR_C"/>
    <property type="match status" value="1"/>
</dbReference>
<evidence type="ECO:0000313" key="7">
    <source>
        <dbReference type="Proteomes" id="UP001162802"/>
    </source>
</evidence>
<dbReference type="InterPro" id="IPR014757">
    <property type="entry name" value="Tscrpt_reg_IclR_C"/>
</dbReference>
<dbReference type="Proteomes" id="UP001162802">
    <property type="component" value="Unassembled WGS sequence"/>
</dbReference>
<protein>
    <submittedName>
        <fullName evidence="6">Helix-turn-helix domain-containing protein</fullName>
    </submittedName>
</protein>
<evidence type="ECO:0000313" key="6">
    <source>
        <dbReference type="EMBL" id="MCJ1961088.1"/>
    </source>
</evidence>
<evidence type="ECO:0000259" key="4">
    <source>
        <dbReference type="PROSITE" id="PS51077"/>
    </source>
</evidence>
<dbReference type="RefSeq" id="WP_243799841.1">
    <property type="nucleotide sequence ID" value="NZ_JALHAT010000015.1"/>
</dbReference>
<organism evidence="6 7">
    <name type="scientific">Novosphingobium mangrovi</name>
    <name type="common">ex Hu et al. 2023</name>
    <dbReference type="NCBI Taxonomy" id="2930094"/>
    <lineage>
        <taxon>Bacteria</taxon>
        <taxon>Pseudomonadati</taxon>
        <taxon>Pseudomonadota</taxon>
        <taxon>Alphaproteobacteria</taxon>
        <taxon>Sphingomonadales</taxon>
        <taxon>Sphingomonadaceae</taxon>
        <taxon>Novosphingobium</taxon>
    </lineage>
</organism>
<dbReference type="EMBL" id="JALHAT010000015">
    <property type="protein sequence ID" value="MCJ1961088.1"/>
    <property type="molecule type" value="Genomic_DNA"/>
</dbReference>
<proteinExistence type="predicted"/>
<dbReference type="PROSITE" id="PS51077">
    <property type="entry name" value="HTH_ICLR"/>
    <property type="match status" value="1"/>
</dbReference>
<dbReference type="PANTHER" id="PTHR30136">
    <property type="entry name" value="HELIX-TURN-HELIX TRANSCRIPTIONAL REGULATOR, ICLR FAMILY"/>
    <property type="match status" value="1"/>
</dbReference>
<evidence type="ECO:0000256" key="3">
    <source>
        <dbReference type="ARBA" id="ARBA00023163"/>
    </source>
</evidence>
<evidence type="ECO:0000256" key="1">
    <source>
        <dbReference type="ARBA" id="ARBA00023015"/>
    </source>
</evidence>
<keyword evidence="7" id="KW-1185">Reference proteome</keyword>
<feature type="domain" description="HTH iclR-type" evidence="4">
    <location>
        <begin position="26"/>
        <end position="87"/>
    </location>
</feature>
<dbReference type="PANTHER" id="PTHR30136:SF23">
    <property type="entry name" value="DNA-BINDING TRANSCRIPTIONAL ACTIVATOR MHPR"/>
    <property type="match status" value="1"/>
</dbReference>
<dbReference type="InterPro" id="IPR011991">
    <property type="entry name" value="ArsR-like_HTH"/>
</dbReference>
<feature type="domain" description="IclR-ED" evidence="5">
    <location>
        <begin position="88"/>
        <end position="278"/>
    </location>
</feature>
<keyword evidence="2" id="KW-0238">DNA-binding</keyword>
<sequence length="291" mass="31755">MPVPEFVASPAASPVGTEPFRGKDVIQSLSRSINVIQAINRYGSLGLTEISSAAGIPYPTAYRIVNTLIEEGLIEREPTRKRYRPTALIQTLSCGFQNHDRLVNVARPLIQGFTRDHHWPLSVVTRVGGKMVVRDSTSTQTTLTFNNYYPGWQVPLLASASGQVFFSFSDEAEQAELLSQSQRIHEPLDTVILRDFQSGKAQVRIRECGYAAVARTPYSATPGKTSSIAVPIFDGHGDLLGALAFVYFANSMPLSQAIERYLDPMLGVSARIADGLFAMGNGMPAFDEAAE</sequence>
<comment type="caution">
    <text evidence="6">The sequence shown here is derived from an EMBL/GenBank/DDBJ whole genome shotgun (WGS) entry which is preliminary data.</text>
</comment>
<dbReference type="PROSITE" id="PS51078">
    <property type="entry name" value="ICLR_ED"/>
    <property type="match status" value="1"/>
</dbReference>
<dbReference type="InterPro" id="IPR050707">
    <property type="entry name" value="HTH_MetabolicPath_Reg"/>
</dbReference>
<dbReference type="Pfam" id="PF09339">
    <property type="entry name" value="HTH_IclR"/>
    <property type="match status" value="1"/>
</dbReference>
<name>A0ABT0AD10_9SPHN</name>
<accession>A0ABT0AD10</accession>
<dbReference type="Gene3D" id="1.10.10.10">
    <property type="entry name" value="Winged helix-like DNA-binding domain superfamily/Winged helix DNA-binding domain"/>
    <property type="match status" value="1"/>
</dbReference>
<dbReference type="SUPFAM" id="SSF55781">
    <property type="entry name" value="GAF domain-like"/>
    <property type="match status" value="1"/>
</dbReference>
<evidence type="ECO:0000256" key="2">
    <source>
        <dbReference type="ARBA" id="ARBA00023125"/>
    </source>
</evidence>
<dbReference type="CDD" id="cd00090">
    <property type="entry name" value="HTH_ARSR"/>
    <property type="match status" value="1"/>
</dbReference>
<keyword evidence="1" id="KW-0805">Transcription regulation</keyword>
<dbReference type="InterPro" id="IPR036390">
    <property type="entry name" value="WH_DNA-bd_sf"/>
</dbReference>
<dbReference type="SUPFAM" id="SSF46785">
    <property type="entry name" value="Winged helix' DNA-binding domain"/>
    <property type="match status" value="1"/>
</dbReference>